<organism evidence="2 3">
    <name type="scientific">Portunus trituberculatus</name>
    <name type="common">Swimming crab</name>
    <name type="synonym">Neptunus trituberculatus</name>
    <dbReference type="NCBI Taxonomy" id="210409"/>
    <lineage>
        <taxon>Eukaryota</taxon>
        <taxon>Metazoa</taxon>
        <taxon>Ecdysozoa</taxon>
        <taxon>Arthropoda</taxon>
        <taxon>Crustacea</taxon>
        <taxon>Multicrustacea</taxon>
        <taxon>Malacostraca</taxon>
        <taxon>Eumalacostraca</taxon>
        <taxon>Eucarida</taxon>
        <taxon>Decapoda</taxon>
        <taxon>Pleocyemata</taxon>
        <taxon>Brachyura</taxon>
        <taxon>Eubrachyura</taxon>
        <taxon>Portunoidea</taxon>
        <taxon>Portunidae</taxon>
        <taxon>Portuninae</taxon>
        <taxon>Portunus</taxon>
    </lineage>
</organism>
<proteinExistence type="predicted"/>
<evidence type="ECO:0000256" key="1">
    <source>
        <dbReference type="SAM" id="MobiDB-lite"/>
    </source>
</evidence>
<evidence type="ECO:0000313" key="2">
    <source>
        <dbReference type="EMBL" id="MPC87066.1"/>
    </source>
</evidence>
<comment type="caution">
    <text evidence="2">The sequence shown here is derived from an EMBL/GenBank/DDBJ whole genome shotgun (WGS) entry which is preliminary data.</text>
</comment>
<dbReference type="Proteomes" id="UP000324222">
    <property type="component" value="Unassembled WGS sequence"/>
</dbReference>
<gene>
    <name evidence="2" type="ORF">E2C01_081915</name>
</gene>
<feature type="region of interest" description="Disordered" evidence="1">
    <location>
        <begin position="42"/>
        <end position="73"/>
    </location>
</feature>
<feature type="compositionally biased region" description="Polar residues" evidence="1">
    <location>
        <begin position="63"/>
        <end position="73"/>
    </location>
</feature>
<dbReference type="EMBL" id="VSRR010073423">
    <property type="protein sequence ID" value="MPC87066.1"/>
    <property type="molecule type" value="Genomic_DNA"/>
</dbReference>
<protein>
    <submittedName>
        <fullName evidence="2">Uncharacterized protein</fullName>
    </submittedName>
</protein>
<feature type="compositionally biased region" description="Pro residues" evidence="1">
    <location>
        <begin position="42"/>
        <end position="51"/>
    </location>
</feature>
<evidence type="ECO:0000313" key="3">
    <source>
        <dbReference type="Proteomes" id="UP000324222"/>
    </source>
</evidence>
<accession>A0A5B7IZE1</accession>
<name>A0A5B7IZE1_PORTR</name>
<reference evidence="2 3" key="1">
    <citation type="submission" date="2019-05" db="EMBL/GenBank/DDBJ databases">
        <title>Another draft genome of Portunus trituberculatus and its Hox gene families provides insights of decapod evolution.</title>
        <authorList>
            <person name="Jeong J.-H."/>
            <person name="Song I."/>
            <person name="Kim S."/>
            <person name="Choi T."/>
            <person name="Kim D."/>
            <person name="Ryu S."/>
            <person name="Kim W."/>
        </authorList>
    </citation>
    <scope>NUCLEOTIDE SEQUENCE [LARGE SCALE GENOMIC DNA]</scope>
    <source>
        <tissue evidence="2">Muscle</tissue>
    </source>
</reference>
<keyword evidence="3" id="KW-1185">Reference proteome</keyword>
<sequence length="73" mass="8170">MQRRGLHKPTFFSRLPQTITTSILSISLRVLLLPCVIRKPHFPTPFRPSHPPVGQLDGGSAGYKSTRTSRSSR</sequence>
<dbReference type="AlphaFoldDB" id="A0A5B7IZE1"/>